<reference evidence="1 2" key="1">
    <citation type="journal article" date="2019" name="Int. J. Syst. Evol. Microbiol.">
        <title>The Global Catalogue of Microorganisms (GCM) 10K type strain sequencing project: providing services to taxonomists for standard genome sequencing and annotation.</title>
        <authorList>
            <consortium name="The Broad Institute Genomics Platform"/>
            <consortium name="The Broad Institute Genome Sequencing Center for Infectious Disease"/>
            <person name="Wu L."/>
            <person name="Ma J."/>
        </authorList>
    </citation>
    <scope>NUCLEOTIDE SEQUENCE [LARGE SCALE GENOMIC DNA]</scope>
    <source>
        <strain evidence="1 2">JCM 16328</strain>
    </source>
</reference>
<keyword evidence="2" id="KW-1185">Reference proteome</keyword>
<evidence type="ECO:0000313" key="1">
    <source>
        <dbReference type="EMBL" id="GAA0674479.1"/>
    </source>
</evidence>
<dbReference type="InterPro" id="IPR055926">
    <property type="entry name" value="DUF7503"/>
</dbReference>
<sequence length="45" mass="4533">MSNGNGSQMASFLKNHPRLAGVLFAALVALTQVGSASAAIAMTID</sequence>
<proteinExistence type="predicted"/>
<dbReference type="AlphaFoldDB" id="A0AAV3TB48"/>
<protein>
    <submittedName>
        <fullName evidence="1">Uncharacterized protein</fullName>
    </submittedName>
</protein>
<dbReference type="Pfam" id="PF24335">
    <property type="entry name" value="DUF7503"/>
    <property type="match status" value="1"/>
</dbReference>
<comment type="caution">
    <text evidence="1">The sequence shown here is derived from an EMBL/GenBank/DDBJ whole genome shotgun (WGS) entry which is preliminary data.</text>
</comment>
<accession>A0AAV3TB48</accession>
<evidence type="ECO:0000313" key="2">
    <source>
        <dbReference type="Proteomes" id="UP001500420"/>
    </source>
</evidence>
<name>A0AAV3TB48_9EURY</name>
<gene>
    <name evidence="1" type="ORF">GCM10009020_22350</name>
</gene>
<organism evidence="1 2">
    <name type="scientific">Natronoarchaeum mannanilyticum</name>
    <dbReference type="NCBI Taxonomy" id="926360"/>
    <lineage>
        <taxon>Archaea</taxon>
        <taxon>Methanobacteriati</taxon>
        <taxon>Methanobacteriota</taxon>
        <taxon>Stenosarchaea group</taxon>
        <taxon>Halobacteria</taxon>
        <taxon>Halobacteriales</taxon>
        <taxon>Natronoarchaeaceae</taxon>
    </lineage>
</organism>
<dbReference type="RefSeq" id="WP_343774101.1">
    <property type="nucleotide sequence ID" value="NZ_BAAADV010000004.1"/>
</dbReference>
<dbReference type="EMBL" id="BAAADV010000004">
    <property type="protein sequence ID" value="GAA0674479.1"/>
    <property type="molecule type" value="Genomic_DNA"/>
</dbReference>
<dbReference type="Proteomes" id="UP001500420">
    <property type="component" value="Unassembled WGS sequence"/>
</dbReference>